<dbReference type="SUPFAM" id="SSF53335">
    <property type="entry name" value="S-adenosyl-L-methionine-dependent methyltransferases"/>
    <property type="match status" value="1"/>
</dbReference>
<evidence type="ECO:0000256" key="1">
    <source>
        <dbReference type="ARBA" id="ARBA00022603"/>
    </source>
</evidence>
<feature type="domain" description="Methyltransferase" evidence="4">
    <location>
        <begin position="49"/>
        <end position="142"/>
    </location>
</feature>
<proteinExistence type="predicted"/>
<name>A0A6A9UU79_9ACTN</name>
<dbReference type="InterPro" id="IPR041698">
    <property type="entry name" value="Methyltransf_25"/>
</dbReference>
<sequence length="223" mass="25213">MDDPGADLVLLERTYGHFRVVNALLAGWRRVYRREIRPRLSPGRTSTLLDVGCGGGDLARRLAGWARADGLLLEVTGVDPDPRAHAWATRLPPVPGVRFERADSASLVRQGRRFDLVMSNHLLHHLDDEQVRDLLADSERLARRAVLHGDLERSRLAWLVWTVLALPFARRSLVHHDGRISIRRSFRAAELARLAPAGWSVRRGVPFRLLLVRDLGAEDDDER</sequence>
<evidence type="ECO:0000313" key="5">
    <source>
        <dbReference type="EMBL" id="MVA74767.1"/>
    </source>
</evidence>
<dbReference type="GO" id="GO:0032259">
    <property type="term" value="P:methylation"/>
    <property type="evidence" value="ECO:0007669"/>
    <property type="project" value="UniProtKB-KW"/>
</dbReference>
<comment type="caution">
    <text evidence="5">The sequence shown here is derived from an EMBL/GenBank/DDBJ whole genome shotgun (WGS) entry which is preliminary data.</text>
</comment>
<dbReference type="GO" id="GO:0008168">
    <property type="term" value="F:methyltransferase activity"/>
    <property type="evidence" value="ECO:0007669"/>
    <property type="project" value="UniProtKB-KW"/>
</dbReference>
<keyword evidence="1 5" id="KW-0489">Methyltransferase</keyword>
<dbReference type="NCBIfam" id="NF004851">
    <property type="entry name" value="PRK06202.1"/>
    <property type="match status" value="1"/>
</dbReference>
<accession>A0A6A9UU79</accession>
<dbReference type="InterPro" id="IPR029063">
    <property type="entry name" value="SAM-dependent_MTases_sf"/>
</dbReference>
<dbReference type="PANTHER" id="PTHR43464">
    <property type="entry name" value="METHYLTRANSFERASE"/>
    <property type="match status" value="1"/>
</dbReference>
<reference evidence="5 6" key="1">
    <citation type="submission" date="2019-12" db="EMBL/GenBank/DDBJ databases">
        <title>Auraticoccus cholistani sp. nov., an actinomycete isolated from soil of Cholistan desert.</title>
        <authorList>
            <person name="Cheema M.T."/>
        </authorList>
    </citation>
    <scope>NUCLEOTIDE SEQUENCE [LARGE SCALE GENOMIC DNA]</scope>
    <source>
        <strain evidence="5 6">F435</strain>
    </source>
</reference>
<evidence type="ECO:0000259" key="4">
    <source>
        <dbReference type="Pfam" id="PF13649"/>
    </source>
</evidence>
<evidence type="ECO:0000256" key="2">
    <source>
        <dbReference type="ARBA" id="ARBA00022679"/>
    </source>
</evidence>
<keyword evidence="6" id="KW-1185">Reference proteome</keyword>
<dbReference type="CDD" id="cd02440">
    <property type="entry name" value="AdoMet_MTases"/>
    <property type="match status" value="1"/>
</dbReference>
<dbReference type="Pfam" id="PF13649">
    <property type="entry name" value="Methyltransf_25"/>
    <property type="match status" value="1"/>
</dbReference>
<protein>
    <submittedName>
        <fullName evidence="5">Methyltransferase domain-containing protein</fullName>
    </submittedName>
</protein>
<keyword evidence="2 5" id="KW-0808">Transferase</keyword>
<dbReference type="Proteomes" id="UP000435304">
    <property type="component" value="Unassembled WGS sequence"/>
</dbReference>
<gene>
    <name evidence="5" type="ORF">GC722_01765</name>
</gene>
<dbReference type="AlphaFoldDB" id="A0A6A9UU79"/>
<dbReference type="EMBL" id="WPCU01000003">
    <property type="protein sequence ID" value="MVA74767.1"/>
    <property type="molecule type" value="Genomic_DNA"/>
</dbReference>
<organism evidence="5 6">
    <name type="scientific">Auraticoccus cholistanensis</name>
    <dbReference type="NCBI Taxonomy" id="2656650"/>
    <lineage>
        <taxon>Bacteria</taxon>
        <taxon>Bacillati</taxon>
        <taxon>Actinomycetota</taxon>
        <taxon>Actinomycetes</taxon>
        <taxon>Propionibacteriales</taxon>
        <taxon>Propionibacteriaceae</taxon>
        <taxon>Auraticoccus</taxon>
    </lineage>
</organism>
<dbReference type="PANTHER" id="PTHR43464:SF19">
    <property type="entry name" value="UBIQUINONE BIOSYNTHESIS O-METHYLTRANSFERASE, MITOCHONDRIAL"/>
    <property type="match status" value="1"/>
</dbReference>
<keyword evidence="3" id="KW-0949">S-adenosyl-L-methionine</keyword>
<dbReference type="Gene3D" id="3.40.50.150">
    <property type="entry name" value="Vaccinia Virus protein VP39"/>
    <property type="match status" value="1"/>
</dbReference>
<evidence type="ECO:0000256" key="3">
    <source>
        <dbReference type="ARBA" id="ARBA00022691"/>
    </source>
</evidence>
<evidence type="ECO:0000313" key="6">
    <source>
        <dbReference type="Proteomes" id="UP000435304"/>
    </source>
</evidence>